<accession>A0A9N9IK86</accession>
<dbReference type="Proteomes" id="UP000789342">
    <property type="component" value="Unassembled WGS sequence"/>
</dbReference>
<feature type="non-terminal residue" evidence="1">
    <location>
        <position position="53"/>
    </location>
</feature>
<evidence type="ECO:0000313" key="1">
    <source>
        <dbReference type="EMBL" id="CAG8737553.1"/>
    </source>
</evidence>
<comment type="caution">
    <text evidence="1">The sequence shown here is derived from an EMBL/GenBank/DDBJ whole genome shotgun (WGS) entry which is preliminary data.</text>
</comment>
<sequence>MIAALTIRGEFYAENLLGLVKNNIKLNGYSDVMTREIEDLLKHIGQFPHTDAL</sequence>
<dbReference type="AlphaFoldDB" id="A0A9N9IK86"/>
<proteinExistence type="predicted"/>
<gene>
    <name evidence="1" type="ORF">AMORRO_LOCUS14486</name>
</gene>
<reference evidence="1" key="1">
    <citation type="submission" date="2021-06" db="EMBL/GenBank/DDBJ databases">
        <authorList>
            <person name="Kallberg Y."/>
            <person name="Tangrot J."/>
            <person name="Rosling A."/>
        </authorList>
    </citation>
    <scope>NUCLEOTIDE SEQUENCE</scope>
    <source>
        <strain evidence="1">CL551</strain>
    </source>
</reference>
<name>A0A9N9IK86_9GLOM</name>
<protein>
    <submittedName>
        <fullName evidence="1">8086_t:CDS:1</fullName>
    </submittedName>
</protein>
<evidence type="ECO:0000313" key="2">
    <source>
        <dbReference type="Proteomes" id="UP000789342"/>
    </source>
</evidence>
<dbReference type="EMBL" id="CAJVPV010028935">
    <property type="protein sequence ID" value="CAG8737553.1"/>
    <property type="molecule type" value="Genomic_DNA"/>
</dbReference>
<keyword evidence="2" id="KW-1185">Reference proteome</keyword>
<organism evidence="1 2">
    <name type="scientific">Acaulospora morrowiae</name>
    <dbReference type="NCBI Taxonomy" id="94023"/>
    <lineage>
        <taxon>Eukaryota</taxon>
        <taxon>Fungi</taxon>
        <taxon>Fungi incertae sedis</taxon>
        <taxon>Mucoromycota</taxon>
        <taxon>Glomeromycotina</taxon>
        <taxon>Glomeromycetes</taxon>
        <taxon>Diversisporales</taxon>
        <taxon>Acaulosporaceae</taxon>
        <taxon>Acaulospora</taxon>
    </lineage>
</organism>